<evidence type="ECO:0000256" key="4">
    <source>
        <dbReference type="ARBA" id="ARBA00022989"/>
    </source>
</evidence>
<feature type="transmembrane region" description="Helical" evidence="6">
    <location>
        <begin position="84"/>
        <end position="107"/>
    </location>
</feature>
<dbReference type="PANTHER" id="PTHR30250">
    <property type="entry name" value="PST FAMILY PREDICTED COLANIC ACID TRANSPORTER"/>
    <property type="match status" value="1"/>
</dbReference>
<dbReference type="InterPro" id="IPR014249">
    <property type="entry name" value="Spore_V_B"/>
</dbReference>
<comment type="caution">
    <text evidence="7">The sequence shown here is derived from an EMBL/GenBank/DDBJ whole genome shotgun (WGS) entry which is preliminary data.</text>
</comment>
<feature type="transmembrane region" description="Helical" evidence="6">
    <location>
        <begin position="161"/>
        <end position="180"/>
    </location>
</feature>
<feature type="transmembrane region" description="Helical" evidence="6">
    <location>
        <begin position="361"/>
        <end position="379"/>
    </location>
</feature>
<reference evidence="7 8" key="1">
    <citation type="submission" date="2021-06" db="EMBL/GenBank/DDBJ databases">
        <authorList>
            <person name="Criscuolo A."/>
        </authorList>
    </citation>
    <scope>NUCLEOTIDE SEQUENCE [LARGE SCALE GENOMIC DNA]</scope>
    <source>
        <strain evidence="8">CIP 111802</strain>
    </source>
</reference>
<evidence type="ECO:0000256" key="6">
    <source>
        <dbReference type="SAM" id="Phobius"/>
    </source>
</evidence>
<dbReference type="NCBIfam" id="TIGR02900">
    <property type="entry name" value="spore_V_B"/>
    <property type="match status" value="1"/>
</dbReference>
<feature type="transmembrane region" description="Helical" evidence="6">
    <location>
        <begin position="186"/>
        <end position="206"/>
    </location>
</feature>
<feature type="transmembrane region" description="Helical" evidence="6">
    <location>
        <begin position="119"/>
        <end position="140"/>
    </location>
</feature>
<gene>
    <name evidence="7" type="primary">spoVB_2</name>
    <name evidence="7" type="ORF">PAECIP111802_06047</name>
</gene>
<dbReference type="CDD" id="cd13124">
    <property type="entry name" value="MATE_SpoVB_like"/>
    <property type="match status" value="1"/>
</dbReference>
<keyword evidence="4 6" id="KW-1133">Transmembrane helix</keyword>
<protein>
    <submittedName>
        <fullName evidence="7">Stage V sporulation protein B</fullName>
    </submittedName>
</protein>
<evidence type="ECO:0000313" key="8">
    <source>
        <dbReference type="Proteomes" id="UP000730618"/>
    </source>
</evidence>
<evidence type="ECO:0000256" key="5">
    <source>
        <dbReference type="ARBA" id="ARBA00023136"/>
    </source>
</evidence>
<feature type="transmembrane region" description="Helical" evidence="6">
    <location>
        <begin position="481"/>
        <end position="504"/>
    </location>
</feature>
<feature type="transmembrane region" description="Helical" evidence="6">
    <location>
        <begin position="290"/>
        <end position="309"/>
    </location>
</feature>
<dbReference type="InterPro" id="IPR050833">
    <property type="entry name" value="Poly_Biosynth_Transport"/>
</dbReference>
<feature type="transmembrane region" description="Helical" evidence="6">
    <location>
        <begin position="456"/>
        <end position="475"/>
    </location>
</feature>
<keyword evidence="3 6" id="KW-0812">Transmembrane</keyword>
<dbReference type="EMBL" id="CAJVCE010000025">
    <property type="protein sequence ID" value="CAG7655223.1"/>
    <property type="molecule type" value="Genomic_DNA"/>
</dbReference>
<dbReference type="Pfam" id="PF01943">
    <property type="entry name" value="Polysacc_synt"/>
    <property type="match status" value="1"/>
</dbReference>
<evidence type="ECO:0000256" key="3">
    <source>
        <dbReference type="ARBA" id="ARBA00022692"/>
    </source>
</evidence>
<comment type="subcellular location">
    <subcellularLocation>
        <location evidence="1">Cell membrane</location>
        <topology evidence="1">Multi-pass membrane protein</topology>
    </subcellularLocation>
</comment>
<feature type="transmembrane region" description="Helical" evidence="6">
    <location>
        <begin position="330"/>
        <end position="355"/>
    </location>
</feature>
<feature type="transmembrane region" description="Helical" evidence="6">
    <location>
        <begin position="391"/>
        <end position="410"/>
    </location>
</feature>
<evidence type="ECO:0000313" key="7">
    <source>
        <dbReference type="EMBL" id="CAG7655223.1"/>
    </source>
</evidence>
<name>A0ABM8VRG0_9BACL</name>
<feature type="transmembrane region" description="Helical" evidence="6">
    <location>
        <begin position="48"/>
        <end position="72"/>
    </location>
</feature>
<accession>A0ABM8VRG0</accession>
<dbReference type="InterPro" id="IPR002797">
    <property type="entry name" value="Polysacc_synth"/>
</dbReference>
<keyword evidence="2" id="KW-1003">Cell membrane</keyword>
<feature type="transmembrane region" description="Helical" evidence="6">
    <location>
        <begin position="248"/>
        <end position="270"/>
    </location>
</feature>
<organism evidence="7 8">
    <name type="scientific">Paenibacillus allorhizosphaerae</name>
    <dbReference type="NCBI Taxonomy" id="2849866"/>
    <lineage>
        <taxon>Bacteria</taxon>
        <taxon>Bacillati</taxon>
        <taxon>Bacillota</taxon>
        <taxon>Bacilli</taxon>
        <taxon>Bacillales</taxon>
        <taxon>Paenibacillaceae</taxon>
        <taxon>Paenibacillus</taxon>
    </lineage>
</organism>
<dbReference type="RefSeq" id="WP_218102245.1">
    <property type="nucleotide sequence ID" value="NZ_CAJVCE010000025.1"/>
</dbReference>
<feature type="transmembrane region" description="Helical" evidence="6">
    <location>
        <begin position="416"/>
        <end position="435"/>
    </location>
</feature>
<sequence>MTKQSFIKGTLILLAAGIINRILGFIPRITLPRVIGAEGIGLYQMGYPFLIVILTIVTGGIPIAVAKLVAAAEAEGDEARVRSIFRITLSLSFILSSVFTAGTYFGASRITEYLFTDDRVYLTFLCMTPIIFIVGISAVFRGYFQGRHNMIPTALSQVIETIVRIVTVLAFAYLMLPYGIEYAAAGAMVGVLAGEVCAMLVLMLLYRQGRKKAPAAAAGKNGKAGALSHIDNLKQIVKLALPVTGSKLVGSCSYLLESILIVQCLAAAGVATKVATAQYGALQGMVMPVLLLPSALTYSLAVSLIPSLSEASALGDMKTIHKRLHQSLKLALVTGAPFAVIMYVLAEPICLYMYGQAGVGAMLKMMAPAALFIYFQAPLQAALQALERPGSALINTLVGSSVKLVLIYFLASNPQFGILGAVVAITVNIMLVTVLHWNSIARLLKFSMNASDFFKVAFSMAAAGMTCHLVMFTQWTDSGMIRFLAACCAGMLVYLMIALLLRLFDRSDLFRLFWLGKRFVK</sequence>
<dbReference type="PIRSF" id="PIRSF038958">
    <property type="entry name" value="PG_synth_SpoVB"/>
    <property type="match status" value="1"/>
</dbReference>
<keyword evidence="5 6" id="KW-0472">Membrane</keyword>
<dbReference type="PANTHER" id="PTHR30250:SF24">
    <property type="entry name" value="STAGE V SPORULATION PROTEIN B"/>
    <property type="match status" value="1"/>
</dbReference>
<evidence type="ECO:0000256" key="2">
    <source>
        <dbReference type="ARBA" id="ARBA00022475"/>
    </source>
</evidence>
<dbReference type="Proteomes" id="UP000730618">
    <property type="component" value="Unassembled WGS sequence"/>
</dbReference>
<dbReference type="InterPro" id="IPR024923">
    <property type="entry name" value="PG_synth_SpoVB"/>
</dbReference>
<keyword evidence="8" id="KW-1185">Reference proteome</keyword>
<proteinExistence type="predicted"/>
<evidence type="ECO:0000256" key="1">
    <source>
        <dbReference type="ARBA" id="ARBA00004651"/>
    </source>
</evidence>